<evidence type="ECO:0000313" key="2">
    <source>
        <dbReference type="Proteomes" id="UP000286680"/>
    </source>
</evidence>
<keyword evidence="2" id="KW-1185">Reference proteome</keyword>
<accession>A0AA94EEW4</accession>
<comment type="caution">
    <text evidence="1">The sequence shown here is derived from an EMBL/GenBank/DDBJ whole genome shotgun (WGS) entry which is preliminary data.</text>
</comment>
<gene>
    <name evidence="1" type="ORF">CWE23_00315</name>
</gene>
<proteinExistence type="predicted"/>
<dbReference type="Proteomes" id="UP000286680">
    <property type="component" value="Unassembled WGS sequence"/>
</dbReference>
<dbReference type="AlphaFoldDB" id="A0AA94EEW4"/>
<dbReference type="EMBL" id="PIPS01000001">
    <property type="protein sequence ID" value="RUO44527.1"/>
    <property type="molecule type" value="Genomic_DNA"/>
</dbReference>
<protein>
    <submittedName>
        <fullName evidence="1">Uncharacterized protein</fullName>
    </submittedName>
</protein>
<reference evidence="2" key="1">
    <citation type="journal article" date="2018" name="Front. Microbiol.">
        <title>Genome-Based Analysis Reveals the Taxonomy and Diversity of the Family Idiomarinaceae.</title>
        <authorList>
            <person name="Liu Y."/>
            <person name="Lai Q."/>
            <person name="Shao Z."/>
        </authorList>
    </citation>
    <scope>NUCLEOTIDE SEQUENCE [LARGE SCALE GENOMIC DNA]</scope>
    <source>
        <strain evidence="2">SN-14</strain>
    </source>
</reference>
<name>A0AA94EEW4_9GAMM</name>
<sequence length="60" mass="6932">MDDQLINLIQKNSDCYQGVMPVYSQPRPKLTHSEQLPLLNDGDDLDQVRPWHINVDKNGQ</sequence>
<organism evidence="1 2">
    <name type="scientific">Idiomarina aquatica</name>
    <dbReference type="NCBI Taxonomy" id="1327752"/>
    <lineage>
        <taxon>Bacteria</taxon>
        <taxon>Pseudomonadati</taxon>
        <taxon>Pseudomonadota</taxon>
        <taxon>Gammaproteobacteria</taxon>
        <taxon>Alteromonadales</taxon>
        <taxon>Idiomarinaceae</taxon>
        <taxon>Idiomarina</taxon>
    </lineage>
</organism>
<evidence type="ECO:0000313" key="1">
    <source>
        <dbReference type="EMBL" id="RUO44527.1"/>
    </source>
</evidence>